<feature type="region of interest" description="Disordered" evidence="7">
    <location>
        <begin position="1"/>
        <end position="26"/>
    </location>
</feature>
<feature type="binding site" evidence="5">
    <location>
        <begin position="172"/>
        <end position="179"/>
    </location>
    <ligand>
        <name>ATP</name>
        <dbReference type="ChEBI" id="CHEBI:30616"/>
    </ligand>
</feature>
<keyword evidence="5" id="KW-0505">Motor protein</keyword>
<keyword evidence="2 5" id="KW-0547">Nucleotide-binding</keyword>
<comment type="subcellular location">
    <subcellularLocation>
        <location evidence="1">Cytoplasm</location>
        <location evidence="1">Cytoskeleton</location>
    </subcellularLocation>
</comment>
<dbReference type="PRINTS" id="PR00380">
    <property type="entry name" value="KINESINHEAVY"/>
</dbReference>
<gene>
    <name evidence="9" type="ORF">DdX_12449</name>
</gene>
<dbReference type="AlphaFoldDB" id="A0AAD4QXA5"/>
<keyword evidence="6" id="KW-0175">Coiled coil</keyword>
<dbReference type="SMART" id="SM00129">
    <property type="entry name" value="KISc"/>
    <property type="match status" value="1"/>
</dbReference>
<dbReference type="PANTHER" id="PTHR24115">
    <property type="entry name" value="KINESIN-RELATED"/>
    <property type="match status" value="1"/>
</dbReference>
<dbReference type="InterPro" id="IPR001752">
    <property type="entry name" value="Kinesin_motor_dom"/>
</dbReference>
<dbReference type="EMBL" id="JAKKPZ010000041">
    <property type="protein sequence ID" value="KAI1707353.1"/>
    <property type="molecule type" value="Genomic_DNA"/>
</dbReference>
<dbReference type="Gene3D" id="3.40.850.10">
    <property type="entry name" value="Kinesin motor domain"/>
    <property type="match status" value="1"/>
</dbReference>
<dbReference type="GO" id="GO:0008017">
    <property type="term" value="F:microtubule binding"/>
    <property type="evidence" value="ECO:0007669"/>
    <property type="project" value="InterPro"/>
</dbReference>
<dbReference type="Pfam" id="PF00225">
    <property type="entry name" value="Kinesin"/>
    <property type="match status" value="1"/>
</dbReference>
<evidence type="ECO:0000256" key="2">
    <source>
        <dbReference type="ARBA" id="ARBA00022741"/>
    </source>
</evidence>
<dbReference type="PROSITE" id="PS50067">
    <property type="entry name" value="KINESIN_MOTOR_2"/>
    <property type="match status" value="1"/>
</dbReference>
<dbReference type="PANTHER" id="PTHR24115:SF949">
    <property type="entry name" value="KINESIN-LIKE PROTEIN COSTA"/>
    <property type="match status" value="1"/>
</dbReference>
<keyword evidence="4" id="KW-0206">Cytoskeleton</keyword>
<evidence type="ECO:0000256" key="3">
    <source>
        <dbReference type="ARBA" id="ARBA00022840"/>
    </source>
</evidence>
<feature type="domain" description="Kinesin motor" evidence="8">
    <location>
        <begin position="93"/>
        <end position="419"/>
    </location>
</feature>
<dbReference type="InterPro" id="IPR027640">
    <property type="entry name" value="Kinesin-like_fam"/>
</dbReference>
<feature type="coiled-coil region" evidence="6">
    <location>
        <begin position="614"/>
        <end position="690"/>
    </location>
</feature>
<dbReference type="GO" id="GO:0005874">
    <property type="term" value="C:microtubule"/>
    <property type="evidence" value="ECO:0007669"/>
    <property type="project" value="TreeGrafter"/>
</dbReference>
<evidence type="ECO:0000259" key="8">
    <source>
        <dbReference type="PROSITE" id="PS50067"/>
    </source>
</evidence>
<evidence type="ECO:0000256" key="7">
    <source>
        <dbReference type="SAM" id="MobiDB-lite"/>
    </source>
</evidence>
<dbReference type="Proteomes" id="UP001201812">
    <property type="component" value="Unassembled WGS sequence"/>
</dbReference>
<evidence type="ECO:0000256" key="6">
    <source>
        <dbReference type="SAM" id="Coils"/>
    </source>
</evidence>
<evidence type="ECO:0000313" key="9">
    <source>
        <dbReference type="EMBL" id="KAI1707353.1"/>
    </source>
</evidence>
<dbReference type="GO" id="GO:0005524">
    <property type="term" value="F:ATP binding"/>
    <property type="evidence" value="ECO:0007669"/>
    <property type="project" value="UniProtKB-UniRule"/>
</dbReference>
<evidence type="ECO:0000256" key="5">
    <source>
        <dbReference type="PROSITE-ProRule" id="PRU00283"/>
    </source>
</evidence>
<accession>A0AAD4QXA5</accession>
<keyword evidence="4" id="KW-0963">Cytoplasm</keyword>
<evidence type="ECO:0000256" key="4">
    <source>
        <dbReference type="ARBA" id="ARBA00023212"/>
    </source>
</evidence>
<proteinExistence type="inferred from homology"/>
<dbReference type="GO" id="GO:0016887">
    <property type="term" value="F:ATP hydrolysis activity"/>
    <property type="evidence" value="ECO:0007669"/>
    <property type="project" value="TreeGrafter"/>
</dbReference>
<dbReference type="SUPFAM" id="SSF52540">
    <property type="entry name" value="P-loop containing nucleoside triphosphate hydrolases"/>
    <property type="match status" value="1"/>
</dbReference>
<dbReference type="GO" id="GO:0003777">
    <property type="term" value="F:microtubule motor activity"/>
    <property type="evidence" value="ECO:0007669"/>
    <property type="project" value="InterPro"/>
</dbReference>
<comment type="caution">
    <text evidence="9">The sequence shown here is derived from an EMBL/GenBank/DDBJ whole genome shotgun (WGS) entry which is preliminary data.</text>
</comment>
<dbReference type="GO" id="GO:0005871">
    <property type="term" value="C:kinesin complex"/>
    <property type="evidence" value="ECO:0007669"/>
    <property type="project" value="TreeGrafter"/>
</dbReference>
<keyword evidence="10" id="KW-1185">Reference proteome</keyword>
<name>A0AAD4QXA5_9BILA</name>
<feature type="coiled-coil region" evidence="6">
    <location>
        <begin position="434"/>
        <end position="461"/>
    </location>
</feature>
<comment type="similarity">
    <text evidence="5">Belongs to the TRAFAC class myosin-kinesin ATPase superfamily. Kinesin family.</text>
</comment>
<keyword evidence="3 5" id="KW-0067">ATP-binding</keyword>
<reference evidence="9" key="1">
    <citation type="submission" date="2022-01" db="EMBL/GenBank/DDBJ databases">
        <title>Genome Sequence Resource for Two Populations of Ditylenchus destructor, the Migratory Endoparasitic Phytonematode.</title>
        <authorList>
            <person name="Zhang H."/>
            <person name="Lin R."/>
            <person name="Xie B."/>
        </authorList>
    </citation>
    <scope>NUCLEOTIDE SEQUENCE</scope>
    <source>
        <strain evidence="9">BazhouSP</strain>
    </source>
</reference>
<dbReference type="InterPro" id="IPR036961">
    <property type="entry name" value="Kinesin_motor_dom_sf"/>
</dbReference>
<dbReference type="GO" id="GO:0007018">
    <property type="term" value="P:microtubule-based movement"/>
    <property type="evidence" value="ECO:0007669"/>
    <property type="project" value="InterPro"/>
</dbReference>
<organism evidence="9 10">
    <name type="scientific">Ditylenchus destructor</name>
    <dbReference type="NCBI Taxonomy" id="166010"/>
    <lineage>
        <taxon>Eukaryota</taxon>
        <taxon>Metazoa</taxon>
        <taxon>Ecdysozoa</taxon>
        <taxon>Nematoda</taxon>
        <taxon>Chromadorea</taxon>
        <taxon>Rhabditida</taxon>
        <taxon>Tylenchina</taxon>
        <taxon>Tylenchomorpha</taxon>
        <taxon>Sphaerularioidea</taxon>
        <taxon>Anguinidae</taxon>
        <taxon>Anguininae</taxon>
        <taxon>Ditylenchus</taxon>
    </lineage>
</organism>
<dbReference type="InterPro" id="IPR027417">
    <property type="entry name" value="P-loop_NTPase"/>
</dbReference>
<protein>
    <submittedName>
        <fullName evidence="9">Kinesin motor domain-containing protein</fullName>
    </submittedName>
</protein>
<evidence type="ECO:0000313" key="10">
    <source>
        <dbReference type="Proteomes" id="UP001201812"/>
    </source>
</evidence>
<evidence type="ECO:0000256" key="1">
    <source>
        <dbReference type="ARBA" id="ARBA00004245"/>
    </source>
</evidence>
<sequence>MSSNSNDDIETVSASPKVRAPFTPQNHCDIPAKRFRSASIGRPGYKNVLQSTTFNASSTPTRHARAISLLDCANEDMNEIVDVTQPIGLEATKIKVYVRIRPTDTDRKCVEISEDGKHVSVKQQESGNNALDFACDRVFGEQSTQQEVYEAIASNMLPKFIEGRNVCVFAYGQTGSGKTHSMLGGSSDPGMLPRFGRELFETVLMKDKENETTKIEVSFYEIYKEKAYDLLSGSNGREPLRRRVAETAYLEDLISIPVTNLLELEDALHKGLSKRATAATLVNSLSSRSHAIFQISLCRNQKETVDGVLRENRSESKWYFVDLAGSESLKMGGQAGYENKGETAAINCSLLALQKVIELKSQGSSSGYASYRDSLLTHLLKECFGGNSVTSLLATITPEQQYVTQSIATLRFASKAAKVQQASRQNVDPWFVVVKGLKAENDELQAEVQRLRNQTQLSNDTELCKSNSTTNSTFTNRRTVLETPCVVELISDTSLNQTTKIPLDETGMEISAPAEENPSVRFLYERPSTKTRLTVLGDNVALNGIILDKESELELTHGDKIVLAGLRFFVFVDQPNATMEDCVPSYEKVKLEFVEGTFPIAIERLNKQAREDFLLDKKECVRELTEELELARQELEQLKSAEYPLDKNVSVKSPVPVNEDENINRTITEIEDEIKEKEELKELLLIASDEKEQANFFRSLTPEEKMELLNLEAHIATANNIMKRFGKENLFLFKLLPNSSSGLERVSVRLINLKKKSYVDLISRVFEIEIHDKLVEIFQRSATSEDGRAEVEIVIHEGNWNWTKGFAGRRSNVLTTALCNSMKHNGSVSNVSEFERSFRRRTSIISEALDSAKDHGEHFSFLEDQLKQLRQQPQLDQQEEFSDSDITRNLLIASTRISRSFERALNAISSFQRISSTSSSDEKSKLNPLAVNTFNEESEAISAVHQFSHSTDALKIAAMCLLKVPSSEEIIKEMCEATSLICNNKNRWILAVSEKSDSSNLYAQKIEDQLNLFYSLIGRHAFLRNERIEKEFDFNQVRKSFEDGVLKSIEELCDDSEQMWKRCTSNKSKQAVITRQLCAPIRDLSKYFTTHPYDEELAYDILRPLIYYKNRFMGNKINWTTFPQNIQLLINRIDEFGNDSADKKLVLQATKKALTECIETASKPRTEAFKENVPKENGFGFKF</sequence>